<dbReference type="EMBL" id="CP012672">
    <property type="protein sequence ID" value="AUX30629.1"/>
    <property type="molecule type" value="Genomic_DNA"/>
</dbReference>
<accession>A0A4P2QKR9</accession>
<dbReference type="InterPro" id="IPR036388">
    <property type="entry name" value="WH-like_DNA-bd_sf"/>
</dbReference>
<dbReference type="Pfam" id="PF04255">
    <property type="entry name" value="DUF433"/>
    <property type="match status" value="1"/>
</dbReference>
<sequence>MGSRDPLLCGGAPVIKGTRVTLSTLLASLSDGDSIEHILTAGEGGA</sequence>
<reference evidence="1 2" key="1">
    <citation type="submission" date="2015-09" db="EMBL/GenBank/DDBJ databases">
        <title>Sorangium comparison.</title>
        <authorList>
            <person name="Zaburannyi N."/>
            <person name="Bunk B."/>
            <person name="Overmann J."/>
            <person name="Mueller R."/>
        </authorList>
    </citation>
    <scope>NUCLEOTIDE SEQUENCE [LARGE SCALE GENOMIC DNA]</scope>
    <source>
        <strain evidence="1 2">So ce836</strain>
    </source>
</reference>
<gene>
    <name evidence="1" type="ORF">SOCE836_027380</name>
</gene>
<dbReference type="RefSeq" id="WP_129574581.1">
    <property type="nucleotide sequence ID" value="NZ_CP012672.1"/>
</dbReference>
<protein>
    <submittedName>
        <fullName evidence="1">Uncharacterized protein</fullName>
    </submittedName>
</protein>
<dbReference type="Gene3D" id="1.10.10.10">
    <property type="entry name" value="Winged helix-like DNA-binding domain superfamily/Winged helix DNA-binding domain"/>
    <property type="match status" value="1"/>
</dbReference>
<dbReference type="SUPFAM" id="SSF46689">
    <property type="entry name" value="Homeodomain-like"/>
    <property type="match status" value="1"/>
</dbReference>
<evidence type="ECO:0000313" key="1">
    <source>
        <dbReference type="EMBL" id="AUX30629.1"/>
    </source>
</evidence>
<proteinExistence type="predicted"/>
<dbReference type="AlphaFoldDB" id="A0A4P2QKR9"/>
<dbReference type="InterPro" id="IPR007367">
    <property type="entry name" value="DUF433"/>
</dbReference>
<evidence type="ECO:0000313" key="2">
    <source>
        <dbReference type="Proteomes" id="UP000295497"/>
    </source>
</evidence>
<dbReference type="Proteomes" id="UP000295497">
    <property type="component" value="Chromosome"/>
</dbReference>
<name>A0A4P2QKR9_SORCE</name>
<organism evidence="1 2">
    <name type="scientific">Sorangium cellulosum</name>
    <name type="common">Polyangium cellulosum</name>
    <dbReference type="NCBI Taxonomy" id="56"/>
    <lineage>
        <taxon>Bacteria</taxon>
        <taxon>Pseudomonadati</taxon>
        <taxon>Myxococcota</taxon>
        <taxon>Polyangia</taxon>
        <taxon>Polyangiales</taxon>
        <taxon>Polyangiaceae</taxon>
        <taxon>Sorangium</taxon>
    </lineage>
</organism>
<dbReference type="InterPro" id="IPR009057">
    <property type="entry name" value="Homeodomain-like_sf"/>
</dbReference>